<sequence length="170" mass="19804">MLAGIHVDEQSLPDHVREAFVAHLDMICRWFKIMANLAHLKFETGAGYGFTVSPQLRITFTRAISYLLNKLLIWDDEMQEMIYGDPQMHVVIVKTWILKAKFSDSYDQDEPASLFHRYLSYYKDQADAMWRESTLNSFEEEDRELVADVALDYLRQTVEKANLACQRGVC</sequence>
<accession>A0AAW0GNM6</accession>
<keyword evidence="2" id="KW-1185">Reference proteome</keyword>
<evidence type="ECO:0000313" key="2">
    <source>
        <dbReference type="Proteomes" id="UP001385951"/>
    </source>
</evidence>
<name>A0AAW0GNM6_9APHY</name>
<dbReference type="EMBL" id="JASBNA010000005">
    <property type="protein sequence ID" value="KAK7691848.1"/>
    <property type="molecule type" value="Genomic_DNA"/>
</dbReference>
<dbReference type="AlphaFoldDB" id="A0AAW0GNM6"/>
<proteinExistence type="predicted"/>
<organism evidence="1 2">
    <name type="scientific">Cerrena zonata</name>
    <dbReference type="NCBI Taxonomy" id="2478898"/>
    <lineage>
        <taxon>Eukaryota</taxon>
        <taxon>Fungi</taxon>
        <taxon>Dikarya</taxon>
        <taxon>Basidiomycota</taxon>
        <taxon>Agaricomycotina</taxon>
        <taxon>Agaricomycetes</taxon>
        <taxon>Polyporales</taxon>
        <taxon>Cerrenaceae</taxon>
        <taxon>Cerrena</taxon>
    </lineage>
</organism>
<gene>
    <name evidence="1" type="ORF">QCA50_005252</name>
</gene>
<comment type="caution">
    <text evidence="1">The sequence shown here is derived from an EMBL/GenBank/DDBJ whole genome shotgun (WGS) entry which is preliminary data.</text>
</comment>
<dbReference type="Proteomes" id="UP001385951">
    <property type="component" value="Unassembled WGS sequence"/>
</dbReference>
<reference evidence="1 2" key="1">
    <citation type="submission" date="2022-09" db="EMBL/GenBank/DDBJ databases">
        <authorList>
            <person name="Palmer J.M."/>
        </authorList>
    </citation>
    <scope>NUCLEOTIDE SEQUENCE [LARGE SCALE GENOMIC DNA]</scope>
    <source>
        <strain evidence="1 2">DSM 7382</strain>
    </source>
</reference>
<protein>
    <submittedName>
        <fullName evidence="1">Uncharacterized protein</fullName>
    </submittedName>
</protein>
<evidence type="ECO:0000313" key="1">
    <source>
        <dbReference type="EMBL" id="KAK7691848.1"/>
    </source>
</evidence>